<keyword evidence="3" id="KW-1185">Reference proteome</keyword>
<reference evidence="2" key="1">
    <citation type="journal article" date="2021" name="Genome Biol. Evol.">
        <title>A High-Quality Reference Genome for a Parasitic Bivalve with Doubly Uniparental Inheritance (Bivalvia: Unionida).</title>
        <authorList>
            <person name="Smith C.H."/>
        </authorList>
    </citation>
    <scope>NUCLEOTIDE SEQUENCE</scope>
    <source>
        <strain evidence="2">CHS0354</strain>
    </source>
</reference>
<evidence type="ECO:0000313" key="3">
    <source>
        <dbReference type="Proteomes" id="UP001195483"/>
    </source>
</evidence>
<evidence type="ECO:0000256" key="1">
    <source>
        <dbReference type="SAM" id="Phobius"/>
    </source>
</evidence>
<reference evidence="2" key="3">
    <citation type="submission" date="2023-05" db="EMBL/GenBank/DDBJ databases">
        <authorList>
            <person name="Smith C.H."/>
        </authorList>
    </citation>
    <scope>NUCLEOTIDE SEQUENCE</scope>
    <source>
        <strain evidence="2">CHS0354</strain>
        <tissue evidence="2">Mantle</tissue>
    </source>
</reference>
<keyword evidence="1" id="KW-0472">Membrane</keyword>
<dbReference type="EMBL" id="JAEAOA010000584">
    <property type="protein sequence ID" value="KAK3600615.1"/>
    <property type="molecule type" value="Genomic_DNA"/>
</dbReference>
<sequence>MLNQLKILIDYRPIIVFGLFCLISDIIFISFKLSSLLIFNYLSLLQNKYSFHNLSYCCAIVSDLAYDSSQIYPVKTNVHRRPQGVSSDPKYRLLCSVAVYTKTGLGGDPSRG</sequence>
<evidence type="ECO:0000313" key="2">
    <source>
        <dbReference type="EMBL" id="KAK3600615.1"/>
    </source>
</evidence>
<keyword evidence="1" id="KW-1133">Transmembrane helix</keyword>
<name>A0AAE0W560_9BIVA</name>
<organism evidence="2 3">
    <name type="scientific">Potamilus streckersoni</name>
    <dbReference type="NCBI Taxonomy" id="2493646"/>
    <lineage>
        <taxon>Eukaryota</taxon>
        <taxon>Metazoa</taxon>
        <taxon>Spiralia</taxon>
        <taxon>Lophotrochozoa</taxon>
        <taxon>Mollusca</taxon>
        <taxon>Bivalvia</taxon>
        <taxon>Autobranchia</taxon>
        <taxon>Heteroconchia</taxon>
        <taxon>Palaeoheterodonta</taxon>
        <taxon>Unionida</taxon>
        <taxon>Unionoidea</taxon>
        <taxon>Unionidae</taxon>
        <taxon>Ambleminae</taxon>
        <taxon>Lampsilini</taxon>
        <taxon>Potamilus</taxon>
    </lineage>
</organism>
<dbReference type="Proteomes" id="UP001195483">
    <property type="component" value="Unassembled WGS sequence"/>
</dbReference>
<feature type="transmembrane region" description="Helical" evidence="1">
    <location>
        <begin position="14"/>
        <end position="42"/>
    </location>
</feature>
<comment type="caution">
    <text evidence="2">The sequence shown here is derived from an EMBL/GenBank/DDBJ whole genome shotgun (WGS) entry which is preliminary data.</text>
</comment>
<reference evidence="2" key="2">
    <citation type="journal article" date="2021" name="Genome Biol. Evol.">
        <title>Developing a high-quality reference genome for a parasitic bivalve with doubly uniparental inheritance (Bivalvia: Unionida).</title>
        <authorList>
            <person name="Smith C.H."/>
        </authorList>
    </citation>
    <scope>NUCLEOTIDE SEQUENCE</scope>
    <source>
        <strain evidence="2">CHS0354</strain>
        <tissue evidence="2">Mantle</tissue>
    </source>
</reference>
<protein>
    <submittedName>
        <fullName evidence="2">Uncharacterized protein</fullName>
    </submittedName>
</protein>
<proteinExistence type="predicted"/>
<gene>
    <name evidence="2" type="ORF">CHS0354_008902</name>
</gene>
<dbReference type="AlphaFoldDB" id="A0AAE0W560"/>
<keyword evidence="1" id="KW-0812">Transmembrane</keyword>
<accession>A0AAE0W560</accession>